<dbReference type="InterPro" id="IPR006194">
    <property type="entry name" value="Gly-tRNA-synth_heterodimer"/>
</dbReference>
<evidence type="ECO:0000256" key="4">
    <source>
        <dbReference type="ARBA" id="ARBA00022840"/>
    </source>
</evidence>
<dbReference type="PANTHER" id="PTHR30075">
    <property type="entry name" value="GLYCYL-TRNA SYNTHETASE"/>
    <property type="match status" value="1"/>
</dbReference>
<comment type="similarity">
    <text evidence="1 8">Belongs to the class-II aminoacyl-tRNA synthetase family.</text>
</comment>
<evidence type="ECO:0000256" key="5">
    <source>
        <dbReference type="ARBA" id="ARBA00022917"/>
    </source>
</evidence>
<evidence type="ECO:0000256" key="2">
    <source>
        <dbReference type="ARBA" id="ARBA00022598"/>
    </source>
</evidence>
<evidence type="ECO:0000256" key="8">
    <source>
        <dbReference type="HAMAP-Rule" id="MF_00255"/>
    </source>
</evidence>
<keyword evidence="4 8" id="KW-0067">ATP-binding</keyword>
<evidence type="ECO:0000313" key="10">
    <source>
        <dbReference type="Proteomes" id="UP001447842"/>
    </source>
</evidence>
<dbReference type="EC" id="6.1.1.14" evidence="8"/>
<proteinExistence type="inferred from homology"/>
<keyword evidence="10" id="KW-1185">Reference proteome</keyword>
<dbReference type="EMBL" id="CP147920">
    <property type="protein sequence ID" value="XAU13944.1"/>
    <property type="molecule type" value="Genomic_DNA"/>
</dbReference>
<dbReference type="HAMAP" id="MF_00255">
    <property type="entry name" value="Gly_tRNA_synth_beta"/>
    <property type="match status" value="1"/>
</dbReference>
<dbReference type="SUPFAM" id="SSF109604">
    <property type="entry name" value="HD-domain/PDEase-like"/>
    <property type="match status" value="1"/>
</dbReference>
<sequence length="682" mass="76627">MLKTLLIEIGVEELPAVPLLGELGNIEKKWAKVLEENALMCEFEFYYTPRRLVLWHREFKSAQDDTTEELFGAPVAIAFKEGKPTPAAEGFARKCGVSLDEVGRAEKGGKEVLYYKKEIKGQPSQALLEGMISQWLRSLSFGKSMRWGALEESFIRPIRWINVMMEGESVDMTLFNVKSAPVTYVHRMHSFEPQMVADEKQYFELLESGAVTLFADDRRKTILDAFEALEKEHGIAIEVDGDLLDEVIAITENPTPLLGSFDDTFLRLPPEVIITSMKEHQRYFPVFKDGKLVNQFVVVSNALTEDFSKVIEGNERVLRPRLADALFFYDNDLNKGLSTEGLEKVVFMDGLGTLRDKINREHDIADALFERYGDLVAAENSLSYEMNQELVQRAVELAKADLMSEMVYEFTELQGLMGYYYAQALGEADEVALAIKEQYLPEGEDSPVPSTRFSALVALAIKLDTLLGLFSVDQIPTGSRDPFGLRRAVNGIVRIALAHDLPFDIAATLRELGAKYEGIDFEKLESFFIERVNQYYKVNPSIVAAVLASGEREILSLDAKIKAVASFVESDSFSTMFSTFKRVANITKDFDVNGPLNIDLSRFEAVEEGALYKAFKAVVDAEYDSYEAELDALFGLKPQLDAFFDNVMVNAEDEAVRYNRKVLVASVYKTLLGIADIKEISI</sequence>
<dbReference type="NCBIfam" id="TIGR00211">
    <property type="entry name" value="glyS"/>
    <property type="match status" value="1"/>
</dbReference>
<dbReference type="PROSITE" id="PS50861">
    <property type="entry name" value="AA_TRNA_LIGASE_II_GLYAB"/>
    <property type="match status" value="1"/>
</dbReference>
<accession>A0ABZ3H744</accession>
<dbReference type="RefSeq" id="WP_345971761.1">
    <property type="nucleotide sequence ID" value="NZ_CP147920.1"/>
</dbReference>
<evidence type="ECO:0000256" key="6">
    <source>
        <dbReference type="ARBA" id="ARBA00023146"/>
    </source>
</evidence>
<dbReference type="PANTHER" id="PTHR30075:SF2">
    <property type="entry name" value="GLYCINE--TRNA LIGASE, CHLOROPLASTIC_MITOCHONDRIAL 2"/>
    <property type="match status" value="1"/>
</dbReference>
<comment type="catalytic activity">
    <reaction evidence="7 8">
        <text>tRNA(Gly) + glycine + ATP = glycyl-tRNA(Gly) + AMP + diphosphate</text>
        <dbReference type="Rhea" id="RHEA:16013"/>
        <dbReference type="Rhea" id="RHEA-COMP:9664"/>
        <dbReference type="Rhea" id="RHEA-COMP:9683"/>
        <dbReference type="ChEBI" id="CHEBI:30616"/>
        <dbReference type="ChEBI" id="CHEBI:33019"/>
        <dbReference type="ChEBI" id="CHEBI:57305"/>
        <dbReference type="ChEBI" id="CHEBI:78442"/>
        <dbReference type="ChEBI" id="CHEBI:78522"/>
        <dbReference type="ChEBI" id="CHEBI:456215"/>
        <dbReference type="EC" id="6.1.1.14"/>
    </reaction>
</comment>
<keyword evidence="3 8" id="KW-0547">Nucleotide-binding</keyword>
<protein>
    <recommendedName>
        <fullName evidence="8">Glycine--tRNA ligase beta subunit</fullName>
        <ecNumber evidence="8">6.1.1.14</ecNumber>
    </recommendedName>
    <alternativeName>
        <fullName evidence="8">Glycyl-tRNA synthetase beta subunit</fullName>
        <shortName evidence="8">GlyRS</shortName>
    </alternativeName>
</protein>
<keyword evidence="5 8" id="KW-0648">Protein biosynthesis</keyword>
<dbReference type="PRINTS" id="PR01045">
    <property type="entry name" value="TRNASYNTHGB"/>
</dbReference>
<organism evidence="9 10">
    <name type="scientific">Sulfurimonas diazotrophicus</name>
    <dbReference type="NCBI Taxonomy" id="3131939"/>
    <lineage>
        <taxon>Bacteria</taxon>
        <taxon>Pseudomonadati</taxon>
        <taxon>Campylobacterota</taxon>
        <taxon>Epsilonproteobacteria</taxon>
        <taxon>Campylobacterales</taxon>
        <taxon>Sulfurimonadaceae</taxon>
        <taxon>Sulfurimonas</taxon>
    </lineage>
</organism>
<gene>
    <name evidence="8 9" type="primary">glyS</name>
    <name evidence="9" type="ORF">WCY31_06705</name>
</gene>
<keyword evidence="2 8" id="KW-0436">Ligase</keyword>
<dbReference type="InterPro" id="IPR015944">
    <property type="entry name" value="Gly-tRNA-synth_bsu"/>
</dbReference>
<keyword evidence="8" id="KW-0963">Cytoplasm</keyword>
<evidence type="ECO:0000256" key="7">
    <source>
        <dbReference type="ARBA" id="ARBA00047937"/>
    </source>
</evidence>
<evidence type="ECO:0000256" key="3">
    <source>
        <dbReference type="ARBA" id="ARBA00022741"/>
    </source>
</evidence>
<keyword evidence="6 8" id="KW-0030">Aminoacyl-tRNA synthetase</keyword>
<comment type="subcellular location">
    <subcellularLocation>
        <location evidence="8">Cytoplasm</location>
    </subcellularLocation>
</comment>
<reference evidence="9 10" key="1">
    <citation type="submission" date="2024-03" db="EMBL/GenBank/DDBJ databases">
        <title>Sulfurimonas sp. HSL3-1.</title>
        <authorList>
            <person name="Wang S."/>
        </authorList>
    </citation>
    <scope>NUCLEOTIDE SEQUENCE [LARGE SCALE GENOMIC DNA]</scope>
    <source>
        <strain evidence="9 10">HSL3-1</strain>
    </source>
</reference>
<evidence type="ECO:0000313" key="9">
    <source>
        <dbReference type="EMBL" id="XAU13944.1"/>
    </source>
</evidence>
<comment type="subunit">
    <text evidence="8">Tetramer of two alpha and two beta subunits.</text>
</comment>
<dbReference type="GO" id="GO:0004820">
    <property type="term" value="F:glycine-tRNA ligase activity"/>
    <property type="evidence" value="ECO:0007669"/>
    <property type="project" value="UniProtKB-EC"/>
</dbReference>
<evidence type="ECO:0000256" key="1">
    <source>
        <dbReference type="ARBA" id="ARBA00008226"/>
    </source>
</evidence>
<dbReference type="Pfam" id="PF02092">
    <property type="entry name" value="tRNA_synt_2f"/>
    <property type="match status" value="1"/>
</dbReference>
<name>A0ABZ3H744_9BACT</name>
<dbReference type="Proteomes" id="UP001447842">
    <property type="component" value="Chromosome"/>
</dbReference>